<dbReference type="SUPFAM" id="SSF48452">
    <property type="entry name" value="TPR-like"/>
    <property type="match status" value="1"/>
</dbReference>
<dbReference type="HOGENOM" id="CLU_025928_2_0_10"/>
<accession>F8N814</accession>
<protein>
    <submittedName>
        <fullName evidence="2">Putative lipoprotein</fullName>
    </submittedName>
</protein>
<dbReference type="RefSeq" id="WP_007575206.1">
    <property type="nucleotide sequence ID" value="NZ_BPTS01000002.1"/>
</dbReference>
<feature type="signal peptide" evidence="1">
    <location>
        <begin position="1"/>
        <end position="23"/>
    </location>
</feature>
<organism evidence="2 3">
    <name type="scientific">Hallella multisaccharivorax DSM 17128</name>
    <dbReference type="NCBI Taxonomy" id="688246"/>
    <lineage>
        <taxon>Bacteria</taxon>
        <taxon>Pseudomonadati</taxon>
        <taxon>Bacteroidota</taxon>
        <taxon>Bacteroidia</taxon>
        <taxon>Bacteroidales</taxon>
        <taxon>Prevotellaceae</taxon>
        <taxon>Hallella</taxon>
    </lineage>
</organism>
<dbReference type="Pfam" id="PF12741">
    <property type="entry name" value="SusD-like"/>
    <property type="match status" value="1"/>
</dbReference>
<evidence type="ECO:0000256" key="1">
    <source>
        <dbReference type="SAM" id="SignalP"/>
    </source>
</evidence>
<dbReference type="InterPro" id="IPR024302">
    <property type="entry name" value="SusD-like"/>
</dbReference>
<keyword evidence="2" id="KW-0449">Lipoprotein</keyword>
<dbReference type="InterPro" id="IPR011990">
    <property type="entry name" value="TPR-like_helical_dom_sf"/>
</dbReference>
<name>F8N814_9BACT</name>
<reference evidence="3" key="1">
    <citation type="journal article" date="2011" name="Stand. Genomic Sci.">
        <title>Non-contiguous finished genome sequence of the opportunistic oral pathogen Prevotella multisaccharivorax type strain (PPPA20).</title>
        <authorList>
            <person name="Pati A."/>
            <person name="Gronow S."/>
            <person name="Lu M."/>
            <person name="Lapidus A."/>
            <person name="Nolan M."/>
            <person name="Lucas S."/>
            <person name="Hammon N."/>
            <person name="Deshpande S."/>
            <person name="Cheng J.F."/>
            <person name="Tapia R."/>
            <person name="Han C."/>
            <person name="Goodwin L."/>
            <person name="Pitluck S."/>
            <person name="Liolios K."/>
            <person name="Pagani I."/>
            <person name="Mavromatis K."/>
            <person name="Mikhailova N."/>
            <person name="Huntemann M."/>
            <person name="Chen A."/>
            <person name="Palaniappan K."/>
            <person name="Land M."/>
            <person name="Hauser L."/>
            <person name="Detter J.C."/>
            <person name="Brambilla E.M."/>
            <person name="Rohde M."/>
            <person name="Goker M."/>
            <person name="Woyke T."/>
            <person name="Bristow J."/>
            <person name="Eisen J.A."/>
            <person name="Markowitz V."/>
            <person name="Hugenholtz P."/>
            <person name="Kyrpides N.C."/>
            <person name="Klenk H.P."/>
            <person name="Ivanova N."/>
        </authorList>
    </citation>
    <scope>NUCLEOTIDE SEQUENCE [LARGE SCALE GENOMIC DNA]</scope>
    <source>
        <strain evidence="3">DSM 17128</strain>
    </source>
</reference>
<evidence type="ECO:0000313" key="2">
    <source>
        <dbReference type="EMBL" id="EGN57560.1"/>
    </source>
</evidence>
<gene>
    <name evidence="2" type="ORF">Premu_2170</name>
</gene>
<dbReference type="STRING" id="688246.Premu_2170"/>
<dbReference type="PROSITE" id="PS51257">
    <property type="entry name" value="PROKAR_LIPOPROTEIN"/>
    <property type="match status" value="1"/>
</dbReference>
<dbReference type="OrthoDB" id="1387301at2"/>
<evidence type="ECO:0000313" key="3">
    <source>
        <dbReference type="Proteomes" id="UP000002772"/>
    </source>
</evidence>
<dbReference type="Proteomes" id="UP000002772">
    <property type="component" value="Unassembled WGS sequence"/>
</dbReference>
<dbReference type="AlphaFoldDB" id="F8N814"/>
<dbReference type="Gene3D" id="1.25.40.390">
    <property type="match status" value="1"/>
</dbReference>
<feature type="chain" id="PRO_5003381157" evidence="1">
    <location>
        <begin position="24"/>
        <end position="518"/>
    </location>
</feature>
<keyword evidence="3" id="KW-1185">Reference proteome</keyword>
<dbReference type="eggNOG" id="COG4198">
    <property type="taxonomic scope" value="Bacteria"/>
</dbReference>
<dbReference type="EMBL" id="GL945017">
    <property type="protein sequence ID" value="EGN57560.1"/>
    <property type="molecule type" value="Genomic_DNA"/>
</dbReference>
<proteinExistence type="predicted"/>
<keyword evidence="1" id="KW-0732">Signal</keyword>
<sequence length="518" mass="57397">MKRININIRKLTLVAAFATVAVMGSCTDGFEDANRPGNKTNAEELGRDNYMSGNFLINMQDNVFPEQENAYQMNYDLIGNYLGRYFTYANNGFAQKNFVLSNAPENWAAYPLRDMKPKIESNFEEIRRISHGEGLTYALALILRAQGYLTLTDMYGPLTIGADDNDANAYSSQKDVYKRILSDLDSATAMMAPVVSANPSVKFAEEYDHVYHGTLSSWLKFANSLKLRMAIRMRFVEPGLAKKIGEQAVKDGVITNNSDNLTITYTPNGLYKTSVEWGDTRACADIETYMNGYHDPRIEKYFSSPATSGPRKIIGMRAGANVGNKAMADALYSAANVKQNDNGIWMTAAEVTFCRAEGALAGWTGMGGTAGELYNQAVTLSFEQWGVSGASTYLNNDSDKQADYLNVEGGYGSNASAVSTITVKWDDSASEEVKFERLITQKWIAMFPNGQEAWCDLRRTGYPKVFAPAQSSAANLSVANRLPLDPKERVRNKTNYDKAVQLLGGADDYATKMWWQKK</sequence>